<feature type="region of interest" description="Disordered" evidence="1">
    <location>
        <begin position="1"/>
        <end position="29"/>
    </location>
</feature>
<protein>
    <submittedName>
        <fullName evidence="2">Uncharacterized protein</fullName>
    </submittedName>
</protein>
<dbReference type="RefSeq" id="XP_013326388.1">
    <property type="nucleotide sequence ID" value="XM_013470934.1"/>
</dbReference>
<keyword evidence="3" id="KW-1185">Reference proteome</keyword>
<comment type="caution">
    <text evidence="2">The sequence shown here is derived from an EMBL/GenBank/DDBJ whole genome shotgun (WGS) entry which is preliminary data.</text>
</comment>
<evidence type="ECO:0000256" key="1">
    <source>
        <dbReference type="SAM" id="MobiDB-lite"/>
    </source>
</evidence>
<proteinExistence type="predicted"/>
<dbReference type="EMBL" id="LASV01000318">
    <property type="protein sequence ID" value="KKA19776.1"/>
    <property type="molecule type" value="Genomic_DNA"/>
</dbReference>
<evidence type="ECO:0000313" key="3">
    <source>
        <dbReference type="Proteomes" id="UP000053958"/>
    </source>
</evidence>
<organism evidence="2 3">
    <name type="scientific">Rasamsonia emersonii (strain ATCC 16479 / CBS 393.64 / IMI 116815)</name>
    <dbReference type="NCBI Taxonomy" id="1408163"/>
    <lineage>
        <taxon>Eukaryota</taxon>
        <taxon>Fungi</taxon>
        <taxon>Dikarya</taxon>
        <taxon>Ascomycota</taxon>
        <taxon>Pezizomycotina</taxon>
        <taxon>Eurotiomycetes</taxon>
        <taxon>Eurotiomycetidae</taxon>
        <taxon>Eurotiales</taxon>
        <taxon>Trichocomaceae</taxon>
        <taxon>Rasamsonia</taxon>
    </lineage>
</organism>
<gene>
    <name evidence="2" type="ORF">T310_6231</name>
</gene>
<dbReference type="AlphaFoldDB" id="A0A0F4YPL1"/>
<name>A0A0F4YPL1_RASE3</name>
<reference evidence="2 3" key="1">
    <citation type="submission" date="2015-04" db="EMBL/GenBank/DDBJ databases">
        <authorList>
            <person name="Heijne W.H."/>
            <person name="Fedorova N.D."/>
            <person name="Nierman W.C."/>
            <person name="Vollebregt A.W."/>
            <person name="Zhao Z."/>
            <person name="Wu L."/>
            <person name="Kumar M."/>
            <person name="Stam H."/>
            <person name="van den Berg M.A."/>
            <person name="Pel H.J."/>
        </authorList>
    </citation>
    <scope>NUCLEOTIDE SEQUENCE [LARGE SCALE GENOMIC DNA]</scope>
    <source>
        <strain evidence="2 3">CBS 393.64</strain>
    </source>
</reference>
<sequence length="124" mass="14575">SRVSAPSQSKGKKKISKKTRERSQRKKKAFVWGMENEQEQTSGRFLIYICCHPHLRGGYEGCLSLRDRSSIRYQIRNCQRFFDRNALAYLGGQENLHMDRYYWIVLKPSEPALDNCKTSKEIQI</sequence>
<feature type="compositionally biased region" description="Basic residues" evidence="1">
    <location>
        <begin position="10"/>
        <end position="29"/>
    </location>
</feature>
<evidence type="ECO:0000313" key="2">
    <source>
        <dbReference type="EMBL" id="KKA19776.1"/>
    </source>
</evidence>
<dbReference type="GeneID" id="25318543"/>
<feature type="non-terminal residue" evidence="2">
    <location>
        <position position="1"/>
    </location>
</feature>
<accession>A0A0F4YPL1</accession>
<dbReference type="Proteomes" id="UP000053958">
    <property type="component" value="Unassembled WGS sequence"/>
</dbReference>